<keyword evidence="2" id="KW-0479">Metal-binding</keyword>
<evidence type="ECO:0000256" key="5">
    <source>
        <dbReference type="SAM" id="MobiDB-lite"/>
    </source>
</evidence>
<dbReference type="Pfam" id="PF07727">
    <property type="entry name" value="RVT_2"/>
    <property type="match status" value="1"/>
</dbReference>
<feature type="compositionally biased region" description="Basic residues" evidence="5">
    <location>
        <begin position="1140"/>
        <end position="1150"/>
    </location>
</feature>
<dbReference type="GO" id="GO:0015074">
    <property type="term" value="P:DNA integration"/>
    <property type="evidence" value="ECO:0007669"/>
    <property type="project" value="InterPro"/>
</dbReference>
<evidence type="ECO:0000259" key="6">
    <source>
        <dbReference type="PROSITE" id="PS50994"/>
    </source>
</evidence>
<keyword evidence="4" id="KW-0175">Coiled coil</keyword>
<feature type="region of interest" description="Disordered" evidence="5">
    <location>
        <begin position="1769"/>
        <end position="1788"/>
    </location>
</feature>
<evidence type="ECO:0000256" key="4">
    <source>
        <dbReference type="SAM" id="Coils"/>
    </source>
</evidence>
<feature type="region of interest" description="Disordered" evidence="5">
    <location>
        <begin position="1026"/>
        <end position="1101"/>
    </location>
</feature>
<evidence type="ECO:0000256" key="3">
    <source>
        <dbReference type="ARBA" id="ARBA00022801"/>
    </source>
</evidence>
<dbReference type="InterPro" id="IPR054722">
    <property type="entry name" value="PolX-like_BBD"/>
</dbReference>
<dbReference type="Pfam" id="PF22936">
    <property type="entry name" value="Pol_BBD"/>
    <property type="match status" value="1"/>
</dbReference>
<feature type="region of interest" description="Disordered" evidence="5">
    <location>
        <begin position="1134"/>
        <end position="1161"/>
    </location>
</feature>
<dbReference type="Pfam" id="PF00665">
    <property type="entry name" value="rve"/>
    <property type="match status" value="1"/>
</dbReference>
<feature type="compositionally biased region" description="Basic residues" evidence="5">
    <location>
        <begin position="173"/>
        <end position="189"/>
    </location>
</feature>
<dbReference type="InterPro" id="IPR013103">
    <property type="entry name" value="RVT_2"/>
</dbReference>
<proteinExistence type="predicted"/>
<protein>
    <submittedName>
        <fullName evidence="7">Integrase catalytic core</fullName>
    </submittedName>
</protein>
<feature type="coiled-coil region" evidence="4">
    <location>
        <begin position="1561"/>
        <end position="1648"/>
    </location>
</feature>
<dbReference type="Pfam" id="PF14223">
    <property type="entry name" value="Retrotran_gag_2"/>
    <property type="match status" value="1"/>
</dbReference>
<dbReference type="InterPro" id="IPR001584">
    <property type="entry name" value="Integrase_cat-core"/>
</dbReference>
<dbReference type="InterPro" id="IPR039537">
    <property type="entry name" value="Retrotran_Ty1/copia-like"/>
</dbReference>
<comment type="caution">
    <text evidence="7">The sequence shown here is derived from an EMBL/GenBank/DDBJ whole genome shotgun (WGS) entry which is preliminary data.</text>
</comment>
<feature type="region of interest" description="Disordered" evidence="5">
    <location>
        <begin position="576"/>
        <end position="637"/>
    </location>
</feature>
<feature type="compositionally biased region" description="Polar residues" evidence="5">
    <location>
        <begin position="1026"/>
        <end position="1038"/>
    </location>
</feature>
<feature type="region of interest" description="Disordered" evidence="5">
    <location>
        <begin position="158"/>
        <end position="196"/>
    </location>
</feature>
<evidence type="ECO:0000256" key="1">
    <source>
        <dbReference type="ARBA" id="ARBA00022670"/>
    </source>
</evidence>
<feature type="compositionally biased region" description="Acidic residues" evidence="5">
    <location>
        <begin position="595"/>
        <end position="627"/>
    </location>
</feature>
<reference evidence="7 8" key="1">
    <citation type="submission" date="2020-12" db="EMBL/GenBank/DDBJ databases">
        <title>Concerted genomic and epigenomic changes stabilize Arabidopsis allopolyploids.</title>
        <authorList>
            <person name="Chen Z."/>
        </authorList>
    </citation>
    <scope>NUCLEOTIDE SEQUENCE [LARGE SCALE GENOMIC DNA]</scope>
    <source>
        <strain evidence="7">As9502</strain>
        <tissue evidence="7">Leaf</tissue>
    </source>
</reference>
<dbReference type="PANTHER" id="PTHR42648">
    <property type="entry name" value="TRANSPOSASE, PUTATIVE-RELATED"/>
    <property type="match status" value="1"/>
</dbReference>
<keyword evidence="3" id="KW-0378">Hydrolase</keyword>
<dbReference type="GO" id="GO:0006508">
    <property type="term" value="P:proteolysis"/>
    <property type="evidence" value="ECO:0007669"/>
    <property type="project" value="UniProtKB-KW"/>
</dbReference>
<feature type="region of interest" description="Disordered" evidence="5">
    <location>
        <begin position="1475"/>
        <end position="1503"/>
    </location>
</feature>
<keyword evidence="8" id="KW-1185">Reference proteome</keyword>
<dbReference type="PROSITE" id="PS50994">
    <property type="entry name" value="INTEGRASE"/>
    <property type="match status" value="1"/>
</dbReference>
<name>A0A8T2BBF6_ARASU</name>
<keyword evidence="1" id="KW-0645">Protease</keyword>
<dbReference type="PANTHER" id="PTHR42648:SF25">
    <property type="entry name" value="RNA-DIRECTED DNA POLYMERASE"/>
    <property type="match status" value="1"/>
</dbReference>
<dbReference type="InterPro" id="IPR025724">
    <property type="entry name" value="GAG-pre-integrase_dom"/>
</dbReference>
<sequence length="1788" mass="202091">MADDDAIVAANTTRLIFQSIPEALILQVGKLDSPKRIWESIKTRHMGAERVKEARLQTLMSEFERIKMRDTDTVDSFAERLSELASKAGTLGETIEDQKLVKKFLNSLPRGKYIQIIASLEQVLDLNATGFEDIVGRLQAYEERILDEENHGETQGKLLYANSEQQSCVPSRGRGRGRGCRGFRGRGRGRFNSQERTTTNYNDQNQVKEKKDLSKVICYRRDKSGHFASSCPERIQKNQEANKVETEVADQALYMHEVVFLNEDKLIPKNYKGEDGMWYLDNGASNHMTGNKMYFSELNENIKGKVKFGDGSCVEIEGKGSILFQSKTDEQILVTDIYYIPDLKSNILSLGQATEVGCDVRMRQDYLTVHDPSKRLLVKVMRSPNRIYKRGLKFGKPICLHTMVEDDTWKWHARLGHVSFKTVKTMFQQGIVHGLPEVNEEKKLCESCLVGKQTRQVFPKATMFRATKPLELLHADLCGPIRPSTIAHNKYIFVIIDDFSRYMWNILLKEKSEAFGRFKTFKSVVEKDLGKEIMTLRTDRGGEFTSKEFNDFCDASDPRSKAYRLYNSSTRRIVGEVEDAGEGPVVTGTQNQDNTENDGEIDLEHEEDVDMDDETQDNHDNEDDEAAQEPPLLRRSGHQVVQPRYLEDYVMQTETEAYLFQQACVECEILLLSINNEPRCYKEAKELLQWRKACGEEIDSINKNKTWCLIDKPSEVKVTGLKWIFKIKKNVDGTINMYKARLVAKDYVQESGVDFDEVFAPVARIEMIRLLIVLVASYGWEIHHLDVKTAFLHGELKEDVYVDHPEGFEVKGEEHKVYKLSKVLYGLRQAPRAWNTKLDQILKGMKFKRCMKENSVYRKEEEDTFLIVTVFPLGELAQSARVRRRDWLGYPELSCSSTRGDGARVPLNWPSRFTLGGLMIRIPLSLRLLLACDGWDSSSRSGKVLSPIPEIRADAKYLIRFGRARRALDAGAMRSIWLIWVDFSDLSKFVFPINSNHPSQKMSLSDSSDSPRGDTDLPVYKRKMVWSSSSDPEANSTDRQIELYRGSDAESTSREEDPSRFIARDDTVADVARDQDLPDDPEATLSRRRVHPPAADEAGVSCWRNAPEAPLLPVKAEEIHYDSDEAARLLQAKVQASKGQQKRKRAKKARKPDPPGSTLCTEDSLRDLKARFGFSEGVELRLPTPSERADDPPEGFFTLYEGFFYHCYLWLPIPRPVLAFLWSYKIALSQITTRGLRHLIGILVRSIETVNLVELSHLRNLLEVRRIPGPVERFYISPRPNRRVIGGFPSKDEKYTDHFFYVALNDYSVHEDYLGRVVGKWRTIDQNPSFLEDVPEGFLDLHDELIARKCDWTKHFSQERIERALCLLHGAPCQSSSESSDHRLDHLIEMQGAAQSLRARKAAEKKAAKEKAVLEANFRPPTPPEASLEAAAGVEATNEARDMASIVPETAGHTSPPTDLPEVVGTSAIVALGAEAKAKAKGKRPRGDSSGGRRKVKRSRNEAPIYKDKMASANLIASCSGPTLAAPEALLEAEMYRETAAGFLKAFNSMNSMVRSYDSANRKCEISRAEANAKIAEANARVAEADAKVAEAAARVAEADEAKQRAEALAKAEKVERLKMAEDGLRLRNKFEAEIERLNRLFTEEKSLREKEVARERKAAKKEFAKKIEAIEAQMELYGKASERYMFLVQARANAELIADLEGGKKVEEEKEEILQWKAEYGDAEDEFVRLGTELREGLKLPPASPDSVDDSFGNRSIEGVAAGVGILDQAGTNLGPEAARVPEEQDE</sequence>
<dbReference type="GO" id="GO:0046872">
    <property type="term" value="F:metal ion binding"/>
    <property type="evidence" value="ECO:0007669"/>
    <property type="project" value="UniProtKB-KW"/>
</dbReference>
<evidence type="ECO:0000256" key="2">
    <source>
        <dbReference type="ARBA" id="ARBA00022723"/>
    </source>
</evidence>
<evidence type="ECO:0000313" key="8">
    <source>
        <dbReference type="Proteomes" id="UP000694251"/>
    </source>
</evidence>
<feature type="compositionally biased region" description="Basic and acidic residues" evidence="5">
    <location>
        <begin position="1039"/>
        <end position="1076"/>
    </location>
</feature>
<dbReference type="OrthoDB" id="778489at2759"/>
<gene>
    <name evidence="7" type="ORF">ISN44_As08g024450</name>
</gene>
<organism evidence="7 8">
    <name type="scientific">Arabidopsis suecica</name>
    <name type="common">Swedish thale-cress</name>
    <name type="synonym">Cardaminopsis suecica</name>
    <dbReference type="NCBI Taxonomy" id="45249"/>
    <lineage>
        <taxon>Eukaryota</taxon>
        <taxon>Viridiplantae</taxon>
        <taxon>Streptophyta</taxon>
        <taxon>Embryophyta</taxon>
        <taxon>Tracheophyta</taxon>
        <taxon>Spermatophyta</taxon>
        <taxon>Magnoliopsida</taxon>
        <taxon>eudicotyledons</taxon>
        <taxon>Gunneridae</taxon>
        <taxon>Pentapetalae</taxon>
        <taxon>rosids</taxon>
        <taxon>malvids</taxon>
        <taxon>Brassicales</taxon>
        <taxon>Brassicaceae</taxon>
        <taxon>Camelineae</taxon>
        <taxon>Arabidopsis</taxon>
    </lineage>
</organism>
<dbReference type="EMBL" id="JAEFBJ010000008">
    <property type="protein sequence ID" value="KAG7582892.1"/>
    <property type="molecule type" value="Genomic_DNA"/>
</dbReference>
<dbReference type="Proteomes" id="UP000694251">
    <property type="component" value="Chromosome 8"/>
</dbReference>
<accession>A0A8T2BBF6</accession>
<feature type="domain" description="Integrase catalytic" evidence="6">
    <location>
        <begin position="465"/>
        <end position="553"/>
    </location>
</feature>
<evidence type="ECO:0000313" key="7">
    <source>
        <dbReference type="EMBL" id="KAG7582892.1"/>
    </source>
</evidence>
<dbReference type="GO" id="GO:0008233">
    <property type="term" value="F:peptidase activity"/>
    <property type="evidence" value="ECO:0007669"/>
    <property type="project" value="UniProtKB-KW"/>
</dbReference>
<dbReference type="Pfam" id="PF13976">
    <property type="entry name" value="gag_pre-integrs"/>
    <property type="match status" value="1"/>
</dbReference>